<evidence type="ECO:0000256" key="3">
    <source>
        <dbReference type="ARBA" id="ARBA00022833"/>
    </source>
</evidence>
<keyword evidence="5" id="KW-0238">DNA-binding</keyword>
<feature type="compositionally biased region" description="Polar residues" evidence="10">
    <location>
        <begin position="70"/>
        <end position="80"/>
    </location>
</feature>
<keyword evidence="7" id="KW-0539">Nucleus</keyword>
<feature type="compositionally biased region" description="Polar residues" evidence="10">
    <location>
        <begin position="9"/>
        <end position="20"/>
    </location>
</feature>
<feature type="domain" description="ZZ-type" evidence="12">
    <location>
        <begin position="365"/>
        <end position="419"/>
    </location>
</feature>
<dbReference type="FunFam" id="1.10.10.60:FF:000014">
    <property type="entry name" value="SWI/SNF complex subunit SMARCC2 isoform C"/>
    <property type="match status" value="1"/>
</dbReference>
<feature type="compositionally biased region" description="Acidic residues" evidence="10">
    <location>
        <begin position="147"/>
        <end position="156"/>
    </location>
</feature>
<feature type="coiled-coil region" evidence="9">
    <location>
        <begin position="654"/>
        <end position="703"/>
    </location>
</feature>
<dbReference type="PROSITE" id="PS50934">
    <property type="entry name" value="SWIRM"/>
    <property type="match status" value="1"/>
</dbReference>
<dbReference type="Gene3D" id="1.10.10.10">
    <property type="entry name" value="Winged helix-like DNA-binding domain superfamily/Winged helix DNA-binding domain"/>
    <property type="match status" value="1"/>
</dbReference>
<evidence type="ECO:0000259" key="13">
    <source>
        <dbReference type="PROSITE" id="PS50934"/>
    </source>
</evidence>
<dbReference type="PANTHER" id="PTHR12802:SF41">
    <property type="entry name" value="BRAHMA ASSOCIATED PROTEIN 155 KDA"/>
    <property type="match status" value="1"/>
</dbReference>
<dbReference type="PROSITE" id="PS51293">
    <property type="entry name" value="SANT"/>
    <property type="match status" value="1"/>
</dbReference>
<evidence type="ECO:0000259" key="12">
    <source>
        <dbReference type="PROSITE" id="PS50135"/>
    </source>
</evidence>
<dbReference type="InterPro" id="IPR036388">
    <property type="entry name" value="WH-like_DNA-bd_sf"/>
</dbReference>
<accession>A0A0F7STE5</accession>
<dbReference type="PROSITE" id="PS50135">
    <property type="entry name" value="ZF_ZZ_2"/>
    <property type="match status" value="1"/>
</dbReference>
<dbReference type="Pfam" id="PF16495">
    <property type="entry name" value="SWIRM-assoc_1"/>
    <property type="match status" value="1"/>
</dbReference>
<keyword evidence="4" id="KW-0805">Transcription regulation</keyword>
<dbReference type="PANTHER" id="PTHR12802">
    <property type="entry name" value="SWI/SNF COMPLEX-RELATED"/>
    <property type="match status" value="1"/>
</dbReference>
<feature type="region of interest" description="Disordered" evidence="10">
    <location>
        <begin position="777"/>
        <end position="830"/>
    </location>
</feature>
<dbReference type="InterPro" id="IPR009057">
    <property type="entry name" value="Homeodomain-like_sf"/>
</dbReference>
<proteinExistence type="predicted"/>
<dbReference type="InterPro" id="IPR007526">
    <property type="entry name" value="SWIRM"/>
</dbReference>
<feature type="domain" description="SWIRM" evidence="13">
    <location>
        <begin position="176"/>
        <end position="273"/>
    </location>
</feature>
<feature type="compositionally biased region" description="Polar residues" evidence="10">
    <location>
        <begin position="302"/>
        <end position="318"/>
    </location>
</feature>
<dbReference type="Pfam" id="PF04433">
    <property type="entry name" value="SWIRM"/>
    <property type="match status" value="1"/>
</dbReference>
<feature type="region of interest" description="Disordered" evidence="10">
    <location>
        <begin position="292"/>
        <end position="318"/>
    </location>
</feature>
<feature type="compositionally biased region" description="Basic and acidic residues" evidence="10">
    <location>
        <begin position="545"/>
        <end position="587"/>
    </location>
</feature>
<sequence length="906" mass="96217">MDSPKRSFPSESTSGLPSSLETKRLKLAGSPSDPASTADVADAGPVSEVEGATAHEAASAPGKIMEKQPIDSTAIGNLSQAGVDDDRMDVVQDTSIPSSNTSVPALVTQLESVTDTASSIETSRQEPVSTTLPNASQLPESQPQDDVPSEPEDAEEDLPALRARAAAYLAAQTQPIIIPSYSAWFNFATIAPIERRSIPEFFSNKNRSKTPQIYKDYRDFMINTYRLNPSEYLTVTACRRNLAGDVCAIMRVHAFLEQWGLINYQIDPDTKPSSLGPPFTGHFRVTLDTPKGLQPLHPGIKPNTSSPQPVASTSRPTTGSLNLDLRKQVYQTTSKGLHRSITPTEGSTLASKNAGLNGSSVGGQQKAYSCDTCGVDCTRVRYHSLKDAKYSVCPACYLSGRFPSTMFSGDFVRIDDAAFKHASTDDWTDQELLLLLEAIEMHDEDWTSISDHVQTRTRDQCILKFLQLPIEDPYLAAASAETDLGPLKYAVGLGGNAEALPFAKADNPVMSVVAFLASTIGPGVAAAAAGRAMGELTGDLKQIAKKPEEGDSRADVSENKDESEKEKEGEQKENVDEEDKDKPREVVEGDVSMQDDEAVVGSPSKEIKEEKEDGQTTTDQSDPVSVAPAPSRSALQQAASVSLSAAASKASVLASEEERQLQSLVSRLVAAQLKKLELKMAHFEQLEEMVEHERRAVEVARQNVYRERIKVLEQTAKVKAMMEQAQGAIRAVEGQIGNERAASVNPAVRLAVNSPSFSAPPPAPAPASTFSNAFTSAPVSTPSTSVVQPSLPPTSSSLAPAGPSPGLLPSGSPSTVPSAQPPATEQSLPTTATTIIPSTVPTLTAPTTNAPVGSANPAMVFSADIQAGLDQLKQATDKSTGPVVGEADVSMEPSLSTDESAALLPL</sequence>
<dbReference type="GO" id="GO:0003677">
    <property type="term" value="F:DNA binding"/>
    <property type="evidence" value="ECO:0007669"/>
    <property type="project" value="UniProtKB-KW"/>
</dbReference>
<keyword evidence="1" id="KW-0479">Metal-binding</keyword>
<dbReference type="GO" id="GO:0008270">
    <property type="term" value="F:zinc ion binding"/>
    <property type="evidence" value="ECO:0007669"/>
    <property type="project" value="UniProtKB-KW"/>
</dbReference>
<dbReference type="FunFam" id="1.10.10.10:FF:000020">
    <property type="entry name" value="SWI/SNF complex subunit SMARCC2 isoform c"/>
    <property type="match status" value="1"/>
</dbReference>
<reference evidence="15" key="1">
    <citation type="submission" date="2014-08" db="EMBL/GenBank/DDBJ databases">
        <authorList>
            <person name="Sharma Rahul"/>
            <person name="Thines Marco"/>
        </authorList>
    </citation>
    <scope>NUCLEOTIDE SEQUENCE</scope>
</reference>
<dbReference type="GO" id="GO:0016514">
    <property type="term" value="C:SWI/SNF complex"/>
    <property type="evidence" value="ECO:0007669"/>
    <property type="project" value="TreeGrafter"/>
</dbReference>
<organism evidence="15">
    <name type="scientific">Phaffia rhodozyma</name>
    <name type="common">Yeast</name>
    <name type="synonym">Xanthophyllomyces dendrorhous</name>
    <dbReference type="NCBI Taxonomy" id="264483"/>
    <lineage>
        <taxon>Eukaryota</taxon>
        <taxon>Fungi</taxon>
        <taxon>Dikarya</taxon>
        <taxon>Basidiomycota</taxon>
        <taxon>Agaricomycotina</taxon>
        <taxon>Tremellomycetes</taxon>
        <taxon>Cystofilobasidiales</taxon>
        <taxon>Mrakiaceae</taxon>
        <taxon>Phaffia</taxon>
    </lineage>
</organism>
<evidence type="ECO:0000259" key="11">
    <source>
        <dbReference type="PROSITE" id="PS50090"/>
    </source>
</evidence>
<feature type="compositionally biased region" description="Low complexity" evidence="10">
    <location>
        <begin position="777"/>
        <end position="818"/>
    </location>
</feature>
<dbReference type="SMART" id="SM00291">
    <property type="entry name" value="ZnF_ZZ"/>
    <property type="match status" value="1"/>
</dbReference>
<dbReference type="CDD" id="cd00167">
    <property type="entry name" value="SANT"/>
    <property type="match status" value="1"/>
</dbReference>
<dbReference type="PROSITE" id="PS50090">
    <property type="entry name" value="MYB_LIKE"/>
    <property type="match status" value="1"/>
</dbReference>
<dbReference type="InterPro" id="IPR041984">
    <property type="entry name" value="Rsc8/Ssr1/Ssr2_ZZ"/>
</dbReference>
<feature type="domain" description="Myb-like" evidence="11">
    <location>
        <begin position="427"/>
        <end position="469"/>
    </location>
</feature>
<evidence type="ECO:0000256" key="7">
    <source>
        <dbReference type="ARBA" id="ARBA00023242"/>
    </source>
</evidence>
<feature type="compositionally biased region" description="Polar residues" evidence="10">
    <location>
        <begin position="92"/>
        <end position="144"/>
    </location>
</feature>
<dbReference type="InterPro" id="IPR032451">
    <property type="entry name" value="SMARCC_C"/>
</dbReference>
<feature type="region of interest" description="Disordered" evidence="10">
    <location>
        <begin position="543"/>
        <end position="633"/>
    </location>
</feature>
<dbReference type="InterPro" id="IPR001005">
    <property type="entry name" value="SANT/Myb"/>
</dbReference>
<dbReference type="SMART" id="SM00717">
    <property type="entry name" value="SANT"/>
    <property type="match status" value="1"/>
</dbReference>
<dbReference type="AlphaFoldDB" id="A0A0F7STE5"/>
<evidence type="ECO:0000256" key="9">
    <source>
        <dbReference type="SAM" id="Coils"/>
    </source>
</evidence>
<dbReference type="GO" id="GO:0045893">
    <property type="term" value="P:positive regulation of DNA-templated transcription"/>
    <property type="evidence" value="ECO:0007669"/>
    <property type="project" value="TreeGrafter"/>
</dbReference>
<feature type="region of interest" description="Disordered" evidence="10">
    <location>
        <begin position="1"/>
        <end position="156"/>
    </location>
</feature>
<dbReference type="GO" id="GO:0042393">
    <property type="term" value="F:histone binding"/>
    <property type="evidence" value="ECO:0007669"/>
    <property type="project" value="TreeGrafter"/>
</dbReference>
<evidence type="ECO:0000256" key="6">
    <source>
        <dbReference type="ARBA" id="ARBA00023163"/>
    </source>
</evidence>
<dbReference type="InterPro" id="IPR017884">
    <property type="entry name" value="SANT_dom"/>
</dbReference>
<keyword evidence="9" id="KW-0175">Coiled coil</keyword>
<evidence type="ECO:0000259" key="14">
    <source>
        <dbReference type="PROSITE" id="PS51293"/>
    </source>
</evidence>
<dbReference type="SUPFAM" id="SSF46689">
    <property type="entry name" value="Homeodomain-like"/>
    <property type="match status" value="2"/>
</dbReference>
<dbReference type="Pfam" id="PF00569">
    <property type="entry name" value="ZZ"/>
    <property type="match status" value="1"/>
</dbReference>
<feature type="domain" description="SANT" evidence="14">
    <location>
        <begin position="422"/>
        <end position="473"/>
    </location>
</feature>
<dbReference type="CDD" id="cd02336">
    <property type="entry name" value="ZZ_RSC8"/>
    <property type="match status" value="1"/>
</dbReference>
<keyword evidence="2 8" id="KW-0863">Zinc-finger</keyword>
<evidence type="ECO:0000256" key="4">
    <source>
        <dbReference type="ARBA" id="ARBA00023015"/>
    </source>
</evidence>
<feature type="compositionally biased region" description="Basic and acidic residues" evidence="10">
    <location>
        <begin position="605"/>
        <end position="614"/>
    </location>
</feature>
<dbReference type="GO" id="GO:0006338">
    <property type="term" value="P:chromatin remodeling"/>
    <property type="evidence" value="ECO:0007669"/>
    <property type="project" value="UniProtKB-ARBA"/>
</dbReference>
<evidence type="ECO:0000256" key="1">
    <source>
        <dbReference type="ARBA" id="ARBA00022723"/>
    </source>
</evidence>
<feature type="compositionally biased region" description="Polar residues" evidence="10">
    <location>
        <begin position="821"/>
        <end position="830"/>
    </location>
</feature>
<evidence type="ECO:0000313" key="15">
    <source>
        <dbReference type="EMBL" id="CED83904.1"/>
    </source>
</evidence>
<evidence type="ECO:0000256" key="8">
    <source>
        <dbReference type="PROSITE-ProRule" id="PRU00228"/>
    </source>
</evidence>
<dbReference type="InterPro" id="IPR000433">
    <property type="entry name" value="Znf_ZZ"/>
</dbReference>
<dbReference type="EMBL" id="LN483157">
    <property type="protein sequence ID" value="CED83904.1"/>
    <property type="molecule type" value="Genomic_DNA"/>
</dbReference>
<protein>
    <submittedName>
        <fullName evidence="15">Swi snf complex protein</fullName>
    </submittedName>
</protein>
<evidence type="ECO:0000256" key="5">
    <source>
        <dbReference type="ARBA" id="ARBA00023125"/>
    </source>
</evidence>
<dbReference type="SUPFAM" id="SSF57850">
    <property type="entry name" value="RING/U-box"/>
    <property type="match status" value="1"/>
</dbReference>
<keyword evidence="3" id="KW-0862">Zinc</keyword>
<keyword evidence="6" id="KW-0804">Transcription</keyword>
<name>A0A0F7STE5_PHARH</name>
<evidence type="ECO:0000256" key="10">
    <source>
        <dbReference type="SAM" id="MobiDB-lite"/>
    </source>
</evidence>
<dbReference type="Pfam" id="PF00249">
    <property type="entry name" value="Myb_DNA-binding"/>
    <property type="match status" value="1"/>
</dbReference>
<dbReference type="Gene3D" id="1.10.10.60">
    <property type="entry name" value="Homeodomain-like"/>
    <property type="match status" value="1"/>
</dbReference>
<evidence type="ECO:0000256" key="2">
    <source>
        <dbReference type="ARBA" id="ARBA00022771"/>
    </source>
</evidence>